<gene>
    <name evidence="2" type="ORF">F7O84_06430</name>
</gene>
<dbReference type="OrthoDB" id="1938931at2"/>
<dbReference type="Gene3D" id="3.30.750.140">
    <property type="match status" value="1"/>
</dbReference>
<dbReference type="InterPro" id="IPR038610">
    <property type="entry name" value="FliK-like_C_sf"/>
</dbReference>
<reference evidence="2 3" key="2">
    <citation type="submission" date="2020-02" db="EMBL/GenBank/DDBJ databases">
        <title>Candidatus Galacturonibacter soehngenii shows hetero-acetogenic catabolism of galacturonic acid but lacks a canonical carbon monoxide dehydrogenase/acetyl-CoA synthase complex.</title>
        <authorList>
            <person name="Diender M."/>
            <person name="Stouten G.R."/>
            <person name="Petersen J.F."/>
            <person name="Nielsen P.H."/>
            <person name="Dueholm M.S."/>
            <person name="Pronk J.T."/>
            <person name="Van Loosdrecht M.C.M."/>
        </authorList>
    </citation>
    <scope>NUCLEOTIDE SEQUENCE [LARGE SCALE GENOMIC DNA]</scope>
    <source>
        <strain evidence="2">GalUA</strain>
    </source>
</reference>
<keyword evidence="3" id="KW-1185">Reference proteome</keyword>
<evidence type="ECO:0000313" key="2">
    <source>
        <dbReference type="EMBL" id="KAB1440011.1"/>
    </source>
</evidence>
<dbReference type="RefSeq" id="WP_151143169.1">
    <property type="nucleotide sequence ID" value="NZ_WAGX01000004.1"/>
</dbReference>
<keyword evidence="2" id="KW-0969">Cilium</keyword>
<dbReference type="Proteomes" id="UP000461768">
    <property type="component" value="Unassembled WGS sequence"/>
</dbReference>
<keyword evidence="2" id="KW-0282">Flagellum</keyword>
<evidence type="ECO:0000313" key="3">
    <source>
        <dbReference type="Proteomes" id="UP000461768"/>
    </source>
</evidence>
<dbReference type="InterPro" id="IPR021136">
    <property type="entry name" value="Flagellar_hook_control-like_C"/>
</dbReference>
<organism evidence="2 3">
    <name type="scientific">Candidatus Galacturonatibacter soehngenii</name>
    <dbReference type="NCBI Taxonomy" id="2307010"/>
    <lineage>
        <taxon>Bacteria</taxon>
        <taxon>Bacillati</taxon>
        <taxon>Bacillota</taxon>
        <taxon>Clostridia</taxon>
        <taxon>Lachnospirales</taxon>
        <taxon>Lachnospiraceae</taxon>
        <taxon>Candidatus Galacturonatibacter</taxon>
    </lineage>
</organism>
<keyword evidence="2" id="KW-0966">Cell projection</keyword>
<protein>
    <submittedName>
        <fullName evidence="2">Flagellar hook-length control protein FliK</fullName>
    </submittedName>
</protein>
<comment type="caution">
    <text evidence="2">The sequence shown here is derived from an EMBL/GenBank/DDBJ whole genome shotgun (WGS) entry which is preliminary data.</text>
</comment>
<name>A0A7V7QMR2_9FIRM</name>
<feature type="domain" description="Flagellar hook-length control protein-like C-terminal" evidence="1">
    <location>
        <begin position="505"/>
        <end position="576"/>
    </location>
</feature>
<evidence type="ECO:0000259" key="1">
    <source>
        <dbReference type="Pfam" id="PF02120"/>
    </source>
</evidence>
<sequence>MEISYSNISSNNQTVNASEVQGQVVAQGKEHLQAPDTDMFRAGTQFKGEILDIKGLQVSIGLENGQVLNARLEASSNLTIGQQVAFEVESNTGTKITIKPADLDYKINPVLQKALQEASLPITQKNLLLVNAMLKEGLSINKQSLTNMLRQLNMNQGVDIDTLVKMDKLGIEVTKENITQFENYKNYEHRIVKEVGNVLNHLSELINEVSNENTHTSYQLQLGLIKLLQNEPKSLINEPRLNQAIDQNKTIPNIQIDDGKSPVMINEPRELKSDSFDIPLKTELIKVEDTANSLKETGHLSLDENLQGTDVKNVSTIKETVLKENVQEAQKTNVESSKSKMLSFVLNEEERYSLSDTLKRLGVDEVTQNQVREGKINNNELMNQLKSLVMESDLGDNELLFHSKEYVKVLKQALKEQWLVTPQDLKEPDKMTRYYKQLEEQTKQLSSFLEKIGKEASPLMKDITNIRSNLNFMEQINQNVTYLQIPIQFSNQEAHSDLYVYTNKKSLRENNGNLSVLLHLDMEVLGMTDIYINMKGNQVSAKFNLQDNKAMELVANNLAQLVDQLKEKGYQMSASVGKIEKEPDFVEDFLEKDKVSTSLKRYAFDVRT</sequence>
<proteinExistence type="predicted"/>
<dbReference type="Pfam" id="PF02120">
    <property type="entry name" value="Flg_hook"/>
    <property type="match status" value="1"/>
</dbReference>
<reference evidence="2 3" key="1">
    <citation type="submission" date="2019-09" db="EMBL/GenBank/DDBJ databases">
        <authorList>
            <person name="Valk L.C."/>
        </authorList>
    </citation>
    <scope>NUCLEOTIDE SEQUENCE [LARGE SCALE GENOMIC DNA]</scope>
    <source>
        <strain evidence="2">GalUA</strain>
    </source>
</reference>
<dbReference type="AlphaFoldDB" id="A0A7V7QMR2"/>
<dbReference type="EMBL" id="WAGX01000004">
    <property type="protein sequence ID" value="KAB1440011.1"/>
    <property type="molecule type" value="Genomic_DNA"/>
</dbReference>
<accession>A0A7V7QMR2</accession>